<dbReference type="RefSeq" id="WP_083051262.1">
    <property type="nucleotide sequence ID" value="NZ_CAXXQO010000004.1"/>
</dbReference>
<name>A0A1Y1RWA0_9SPIO</name>
<keyword evidence="4" id="KW-1185">Reference proteome</keyword>
<comment type="caution">
    <text evidence="3">The sequence shown here is derived from an EMBL/GenBank/DDBJ whole genome shotgun (WGS) entry which is preliminary data.</text>
</comment>
<dbReference type="GO" id="GO:0008270">
    <property type="term" value="F:zinc ion binding"/>
    <property type="evidence" value="ECO:0007669"/>
    <property type="project" value="TreeGrafter"/>
</dbReference>
<dbReference type="PANTHER" id="PTHR38430">
    <property type="entry name" value="PROTEIN-ARGININE KINASE ACTIVATOR PROTEIN"/>
    <property type="match status" value="1"/>
</dbReference>
<dbReference type="InterPro" id="IPR001943">
    <property type="entry name" value="UVR_dom"/>
</dbReference>
<dbReference type="AlphaFoldDB" id="A0A1Y1RWA0"/>
<dbReference type="STRING" id="1963862.B4O97_12455"/>
<dbReference type="GO" id="GO:0046870">
    <property type="term" value="F:cadmium ion binding"/>
    <property type="evidence" value="ECO:0007669"/>
    <property type="project" value="TreeGrafter"/>
</dbReference>
<dbReference type="Pfam" id="PF02151">
    <property type="entry name" value="UVR"/>
    <property type="match status" value="1"/>
</dbReference>
<evidence type="ECO:0000313" key="4">
    <source>
        <dbReference type="Proteomes" id="UP000192343"/>
    </source>
</evidence>
<evidence type="ECO:0000256" key="1">
    <source>
        <dbReference type="ARBA" id="ARBA00023236"/>
    </source>
</evidence>
<dbReference type="PIRSF" id="PIRSF015034">
    <property type="entry name" value="YacH"/>
    <property type="match status" value="1"/>
</dbReference>
<dbReference type="EMBL" id="MWQY01000013">
    <property type="protein sequence ID" value="ORC34447.1"/>
    <property type="molecule type" value="Genomic_DNA"/>
</dbReference>
<dbReference type="GO" id="GO:1990169">
    <property type="term" value="P:stress response to copper ion"/>
    <property type="evidence" value="ECO:0007669"/>
    <property type="project" value="TreeGrafter"/>
</dbReference>
<dbReference type="GO" id="GO:0005507">
    <property type="term" value="F:copper ion binding"/>
    <property type="evidence" value="ECO:0007669"/>
    <property type="project" value="TreeGrafter"/>
</dbReference>
<evidence type="ECO:0000313" key="3">
    <source>
        <dbReference type="EMBL" id="ORC34447.1"/>
    </source>
</evidence>
<dbReference type="PANTHER" id="PTHR38430:SF1">
    <property type="entry name" value="PROTEIN-ARGININE KINASE ACTIVATOR PROTEIN"/>
    <property type="match status" value="1"/>
</dbReference>
<dbReference type="InterPro" id="IPR036876">
    <property type="entry name" value="UVR_dom_sf"/>
</dbReference>
<keyword evidence="1" id="KW-0227">DNA damage</keyword>
<dbReference type="GO" id="GO:1990170">
    <property type="term" value="P:stress response to cadmium ion"/>
    <property type="evidence" value="ECO:0007669"/>
    <property type="project" value="TreeGrafter"/>
</dbReference>
<evidence type="ECO:0000259" key="2">
    <source>
        <dbReference type="PROSITE" id="PS50151"/>
    </source>
</evidence>
<reference evidence="3 4" key="1">
    <citation type="submission" date="2017-03" db="EMBL/GenBank/DDBJ databases">
        <title>Draft Genome sequence of Marispirochaeta sp. strain JC444.</title>
        <authorList>
            <person name="Shivani Y."/>
            <person name="Subhash Y."/>
            <person name="Sasikala C."/>
            <person name="Ramana C."/>
        </authorList>
    </citation>
    <scope>NUCLEOTIDE SEQUENCE [LARGE SCALE GENOMIC DNA]</scope>
    <source>
        <strain evidence="3 4">JC444</strain>
    </source>
</reference>
<proteinExistence type="predicted"/>
<dbReference type="PROSITE" id="PS50151">
    <property type="entry name" value="UVR"/>
    <property type="match status" value="1"/>
</dbReference>
<dbReference type="InterPro" id="IPR025542">
    <property type="entry name" value="YacH"/>
</dbReference>
<dbReference type="SUPFAM" id="SSF46600">
    <property type="entry name" value="C-terminal UvrC-binding domain of UvrB"/>
    <property type="match status" value="1"/>
</dbReference>
<protein>
    <recommendedName>
        <fullName evidence="2">UVR domain-containing protein</fullName>
    </recommendedName>
</protein>
<dbReference type="GO" id="GO:0050897">
    <property type="term" value="F:cobalt ion binding"/>
    <property type="evidence" value="ECO:0007669"/>
    <property type="project" value="TreeGrafter"/>
</dbReference>
<dbReference type="OrthoDB" id="9788704at2"/>
<feature type="domain" description="UVR" evidence="2">
    <location>
        <begin position="132"/>
        <end position="161"/>
    </location>
</feature>
<gene>
    <name evidence="3" type="ORF">B4O97_12455</name>
</gene>
<dbReference type="GO" id="GO:0009432">
    <property type="term" value="P:SOS response"/>
    <property type="evidence" value="ECO:0007669"/>
    <property type="project" value="UniProtKB-KW"/>
</dbReference>
<sequence length="166" mass="18412">MKCELCNENDAVIHIQQIVGNEAKEIHLCEKCAHENGISSNSDKIELSLNELLNGLIDFSSRPRRQDTCPTCGGRLKDFRKSGMVGCADCYTTFRDEIVSYLEESVGTVKHAGKYPKKLQAYKTLLVDKEILKKRLEEAVAGEDYETAAGIRDRIQSIEAAEGGEG</sequence>
<dbReference type="Proteomes" id="UP000192343">
    <property type="component" value="Unassembled WGS sequence"/>
</dbReference>
<organism evidence="3 4">
    <name type="scientific">Marispirochaeta aestuarii</name>
    <dbReference type="NCBI Taxonomy" id="1963862"/>
    <lineage>
        <taxon>Bacteria</taxon>
        <taxon>Pseudomonadati</taxon>
        <taxon>Spirochaetota</taxon>
        <taxon>Spirochaetia</taxon>
        <taxon>Spirochaetales</taxon>
        <taxon>Spirochaetaceae</taxon>
        <taxon>Marispirochaeta</taxon>
    </lineage>
</organism>
<keyword evidence="1" id="KW-0742">SOS response</keyword>
<accession>A0A1Y1RWA0</accession>